<feature type="region of interest" description="Disordered" evidence="1">
    <location>
        <begin position="40"/>
        <end position="60"/>
    </location>
</feature>
<evidence type="ECO:0000313" key="2">
    <source>
        <dbReference type="EMBL" id="KAH3699852.1"/>
    </source>
</evidence>
<protein>
    <submittedName>
        <fullName evidence="2">Uncharacterized protein</fullName>
    </submittedName>
</protein>
<organism evidence="2 3">
    <name type="scientific">Dreissena polymorpha</name>
    <name type="common">Zebra mussel</name>
    <name type="synonym">Mytilus polymorpha</name>
    <dbReference type="NCBI Taxonomy" id="45954"/>
    <lineage>
        <taxon>Eukaryota</taxon>
        <taxon>Metazoa</taxon>
        <taxon>Spiralia</taxon>
        <taxon>Lophotrochozoa</taxon>
        <taxon>Mollusca</taxon>
        <taxon>Bivalvia</taxon>
        <taxon>Autobranchia</taxon>
        <taxon>Heteroconchia</taxon>
        <taxon>Euheterodonta</taxon>
        <taxon>Imparidentia</taxon>
        <taxon>Neoheterodontei</taxon>
        <taxon>Myida</taxon>
        <taxon>Dreissenoidea</taxon>
        <taxon>Dreissenidae</taxon>
        <taxon>Dreissena</taxon>
    </lineage>
</organism>
<comment type="caution">
    <text evidence="2">The sequence shown here is derived from an EMBL/GenBank/DDBJ whole genome shotgun (WGS) entry which is preliminary data.</text>
</comment>
<keyword evidence="3" id="KW-1185">Reference proteome</keyword>
<dbReference type="Proteomes" id="UP000828390">
    <property type="component" value="Unassembled WGS sequence"/>
</dbReference>
<accession>A0A9D3YG16</accession>
<reference evidence="2" key="1">
    <citation type="journal article" date="2019" name="bioRxiv">
        <title>The Genome of the Zebra Mussel, Dreissena polymorpha: A Resource for Invasive Species Research.</title>
        <authorList>
            <person name="McCartney M.A."/>
            <person name="Auch B."/>
            <person name="Kono T."/>
            <person name="Mallez S."/>
            <person name="Zhang Y."/>
            <person name="Obille A."/>
            <person name="Becker A."/>
            <person name="Abrahante J.E."/>
            <person name="Garbe J."/>
            <person name="Badalamenti J.P."/>
            <person name="Herman A."/>
            <person name="Mangelson H."/>
            <person name="Liachko I."/>
            <person name="Sullivan S."/>
            <person name="Sone E.D."/>
            <person name="Koren S."/>
            <person name="Silverstein K.A.T."/>
            <person name="Beckman K.B."/>
            <person name="Gohl D.M."/>
        </authorList>
    </citation>
    <scope>NUCLEOTIDE SEQUENCE</scope>
    <source>
        <strain evidence="2">Duluth1</strain>
        <tissue evidence="2">Whole animal</tissue>
    </source>
</reference>
<sequence length="60" mass="6796">MTPKKTDVILSTDMYKLGSVKAIERKRRVCGEKLLVKGKTPNKRQTGRVCSQMTRTSNNL</sequence>
<dbReference type="AlphaFoldDB" id="A0A9D3YG16"/>
<evidence type="ECO:0000256" key="1">
    <source>
        <dbReference type="SAM" id="MobiDB-lite"/>
    </source>
</evidence>
<dbReference type="EMBL" id="JAIWYP010000015">
    <property type="protein sequence ID" value="KAH3699852.1"/>
    <property type="molecule type" value="Genomic_DNA"/>
</dbReference>
<feature type="compositionally biased region" description="Polar residues" evidence="1">
    <location>
        <begin position="48"/>
        <end position="60"/>
    </location>
</feature>
<evidence type="ECO:0000313" key="3">
    <source>
        <dbReference type="Proteomes" id="UP000828390"/>
    </source>
</evidence>
<gene>
    <name evidence="2" type="ORF">DPMN_074814</name>
</gene>
<reference evidence="2" key="2">
    <citation type="submission" date="2020-11" db="EMBL/GenBank/DDBJ databases">
        <authorList>
            <person name="McCartney M.A."/>
            <person name="Auch B."/>
            <person name="Kono T."/>
            <person name="Mallez S."/>
            <person name="Becker A."/>
            <person name="Gohl D.M."/>
            <person name="Silverstein K.A.T."/>
            <person name="Koren S."/>
            <person name="Bechman K.B."/>
            <person name="Herman A."/>
            <person name="Abrahante J.E."/>
            <person name="Garbe J."/>
        </authorList>
    </citation>
    <scope>NUCLEOTIDE SEQUENCE</scope>
    <source>
        <strain evidence="2">Duluth1</strain>
        <tissue evidence="2">Whole animal</tissue>
    </source>
</reference>
<proteinExistence type="predicted"/>
<name>A0A9D3YG16_DREPO</name>